<dbReference type="Pfam" id="PF01436">
    <property type="entry name" value="NHL"/>
    <property type="match status" value="4"/>
</dbReference>
<keyword evidence="1" id="KW-0677">Repeat</keyword>
<dbReference type="InterPro" id="IPR011042">
    <property type="entry name" value="6-blade_b-propeller_TolB-like"/>
</dbReference>
<dbReference type="Pfam" id="PF25021">
    <property type="entry name" value="TEN_NHL"/>
    <property type="match status" value="1"/>
</dbReference>
<dbReference type="EMBL" id="QGHA01000001">
    <property type="protein sequence ID" value="PWK79668.1"/>
    <property type="molecule type" value="Genomic_DNA"/>
</dbReference>
<comment type="caution">
    <text evidence="5">The sequence shown here is derived from an EMBL/GenBank/DDBJ whole genome shotgun (WGS) entry which is preliminary data.</text>
</comment>
<dbReference type="InterPro" id="IPR056822">
    <property type="entry name" value="TEN_NHL"/>
</dbReference>
<feature type="repeat" description="NHL" evidence="2">
    <location>
        <begin position="106"/>
        <end position="148"/>
    </location>
</feature>
<organism evidence="5 6">
    <name type="scientific">Mucilaginibacter oryzae</name>
    <dbReference type="NCBI Taxonomy" id="468058"/>
    <lineage>
        <taxon>Bacteria</taxon>
        <taxon>Pseudomonadati</taxon>
        <taxon>Bacteroidota</taxon>
        <taxon>Sphingobacteriia</taxon>
        <taxon>Sphingobacteriales</taxon>
        <taxon>Sphingobacteriaceae</taxon>
        <taxon>Mucilaginibacter</taxon>
    </lineage>
</organism>
<dbReference type="RefSeq" id="WP_109605472.1">
    <property type="nucleotide sequence ID" value="NZ_QGHA01000001.1"/>
</dbReference>
<dbReference type="Gene3D" id="2.120.10.30">
    <property type="entry name" value="TolB, C-terminal domain"/>
    <property type="match status" value="3"/>
</dbReference>
<evidence type="ECO:0000256" key="3">
    <source>
        <dbReference type="SAM" id="SignalP"/>
    </source>
</evidence>
<keyword evidence="6" id="KW-1185">Reference proteome</keyword>
<gene>
    <name evidence="5" type="ORF">LX99_00126</name>
</gene>
<dbReference type="PANTHER" id="PTHR13833">
    <property type="match status" value="1"/>
</dbReference>
<evidence type="ECO:0000313" key="6">
    <source>
        <dbReference type="Proteomes" id="UP000245678"/>
    </source>
</evidence>
<feature type="repeat" description="NHL" evidence="2">
    <location>
        <begin position="223"/>
        <end position="265"/>
    </location>
</feature>
<feature type="chain" id="PRO_5016373331" evidence="3">
    <location>
        <begin position="23"/>
        <end position="365"/>
    </location>
</feature>
<dbReference type="Proteomes" id="UP000245678">
    <property type="component" value="Unassembled WGS sequence"/>
</dbReference>
<protein>
    <submittedName>
        <fullName evidence="5">Sugar lactone lactonase YvrE</fullName>
    </submittedName>
</protein>
<dbReference type="InterPro" id="IPR001258">
    <property type="entry name" value="NHL_repeat"/>
</dbReference>
<feature type="domain" description="Teneurin NHL" evidence="4">
    <location>
        <begin position="228"/>
        <end position="275"/>
    </location>
</feature>
<reference evidence="5 6" key="1">
    <citation type="submission" date="2018-05" db="EMBL/GenBank/DDBJ databases">
        <title>Genomic Encyclopedia of Archaeal and Bacterial Type Strains, Phase II (KMG-II): from individual species to whole genera.</title>
        <authorList>
            <person name="Goeker M."/>
        </authorList>
    </citation>
    <scope>NUCLEOTIDE SEQUENCE [LARGE SCALE GENOMIC DNA]</scope>
    <source>
        <strain evidence="5 6">DSM 19975</strain>
    </source>
</reference>
<evidence type="ECO:0000256" key="2">
    <source>
        <dbReference type="PROSITE-ProRule" id="PRU00504"/>
    </source>
</evidence>
<accession>A0A316HGF6</accession>
<feature type="signal peptide" evidence="3">
    <location>
        <begin position="1"/>
        <end position="22"/>
    </location>
</feature>
<evidence type="ECO:0000313" key="5">
    <source>
        <dbReference type="EMBL" id="PWK79668.1"/>
    </source>
</evidence>
<dbReference type="AlphaFoldDB" id="A0A316HGF6"/>
<dbReference type="PROSITE" id="PS51125">
    <property type="entry name" value="NHL"/>
    <property type="match status" value="3"/>
</dbReference>
<name>A0A316HGF6_9SPHI</name>
<feature type="repeat" description="NHL" evidence="2">
    <location>
        <begin position="62"/>
        <end position="92"/>
    </location>
</feature>
<evidence type="ECO:0000259" key="4">
    <source>
        <dbReference type="Pfam" id="PF25021"/>
    </source>
</evidence>
<dbReference type="SUPFAM" id="SSF101898">
    <property type="entry name" value="NHL repeat"/>
    <property type="match status" value="1"/>
</dbReference>
<dbReference type="PANTHER" id="PTHR13833:SF71">
    <property type="entry name" value="NHL DOMAIN-CONTAINING PROTEIN"/>
    <property type="match status" value="1"/>
</dbReference>
<evidence type="ECO:0000256" key="1">
    <source>
        <dbReference type="ARBA" id="ARBA00022737"/>
    </source>
</evidence>
<proteinExistence type="predicted"/>
<keyword evidence="3" id="KW-0732">Signal</keyword>
<sequence length="365" mass="36160">MKFNKNIIIASLSLFTATFLQACKDDKIAPLPNPVATTGTVTTVAGSGSFGSSNGTGSAASFNYPNGLAIDASGNILVADKGNNQIRKVTPAGVVTTVSGTLLSGSSNATKIGDAASFNGPTGVVANATGDIFVADFGNHTIRKIATTTGVVNVYAGVSGNSGNNDAVIPAKGSTPAINPRFNNPAGLALDAVGNLYVADYGNNLIRKVAIDGTISTIAGKSAGNVDGKGAAASLNGPRAIAIDAAGNLFVADANNHTIRKIDASGNVTTFAGSGKAGNADGSGNAASFSHPSGITIDANGNLYVADAGNNLVRKITPAGVVTSLAGSGYYNLTAPFNGPSAVVADNAGNVYVANTLGNLIQVIK</sequence>
<dbReference type="PROSITE" id="PS51257">
    <property type="entry name" value="PROKAR_LIPOPROTEIN"/>
    <property type="match status" value="1"/>
</dbReference>